<dbReference type="EMBL" id="RBVX01000041">
    <property type="protein sequence ID" value="RSL30179.1"/>
    <property type="molecule type" value="Genomic_DNA"/>
</dbReference>
<dbReference type="Proteomes" id="UP000275076">
    <property type="component" value="Unassembled WGS sequence"/>
</dbReference>
<gene>
    <name evidence="1" type="ORF">D7Z54_27180</name>
</gene>
<protein>
    <submittedName>
        <fullName evidence="1">Uncharacterized protein</fullName>
    </submittedName>
</protein>
<reference evidence="1 2" key="1">
    <citation type="submission" date="2018-10" db="EMBL/GenBank/DDBJ databases">
        <title>Draft genome sequence of Bacillus salarius IM0101, isolated from a hypersaline soil in Inner Mongolia, China.</title>
        <authorList>
            <person name="Yamprayoonswat W."/>
            <person name="Boonvisut S."/>
            <person name="Jumpathong W."/>
            <person name="Sittihan S."/>
            <person name="Ruangsuj P."/>
            <person name="Wanthongcharoen S."/>
            <person name="Thongpramul N."/>
            <person name="Pimmason S."/>
            <person name="Yu B."/>
            <person name="Yasawong M."/>
        </authorList>
    </citation>
    <scope>NUCLEOTIDE SEQUENCE [LARGE SCALE GENOMIC DNA]</scope>
    <source>
        <strain evidence="1 2">IM0101</strain>
    </source>
</reference>
<organism evidence="1 2">
    <name type="scientific">Salibacterium salarium</name>
    <dbReference type="NCBI Taxonomy" id="284579"/>
    <lineage>
        <taxon>Bacteria</taxon>
        <taxon>Bacillati</taxon>
        <taxon>Bacillota</taxon>
        <taxon>Bacilli</taxon>
        <taxon>Bacillales</taxon>
        <taxon>Bacillaceae</taxon>
    </lineage>
</organism>
<evidence type="ECO:0000313" key="2">
    <source>
        <dbReference type="Proteomes" id="UP000275076"/>
    </source>
</evidence>
<evidence type="ECO:0000313" key="1">
    <source>
        <dbReference type="EMBL" id="RSL30179.1"/>
    </source>
</evidence>
<proteinExistence type="predicted"/>
<sequence>MFKTKGTMENRIKNVKKKCRYEVYGWMENGVDAALLEVFSFKLEIFTYFFIILSRYLINCL</sequence>
<accession>A0A3R9QGR8</accession>
<dbReference type="AlphaFoldDB" id="A0A3R9QGR8"/>
<comment type="caution">
    <text evidence="1">The sequence shown here is derived from an EMBL/GenBank/DDBJ whole genome shotgun (WGS) entry which is preliminary data.</text>
</comment>
<name>A0A3R9QGR8_9BACI</name>
<keyword evidence="2" id="KW-1185">Reference proteome</keyword>